<protein>
    <recommendedName>
        <fullName evidence="1">DZIP3-like HEPN domain-containing protein</fullName>
    </recommendedName>
</protein>
<feature type="domain" description="DZIP3-like HEPN" evidence="1">
    <location>
        <begin position="230"/>
        <end position="338"/>
    </location>
</feature>
<organism evidence="2 3">
    <name type="scientific">Potamilus streckersoni</name>
    <dbReference type="NCBI Taxonomy" id="2493646"/>
    <lineage>
        <taxon>Eukaryota</taxon>
        <taxon>Metazoa</taxon>
        <taxon>Spiralia</taxon>
        <taxon>Lophotrochozoa</taxon>
        <taxon>Mollusca</taxon>
        <taxon>Bivalvia</taxon>
        <taxon>Autobranchia</taxon>
        <taxon>Heteroconchia</taxon>
        <taxon>Palaeoheterodonta</taxon>
        <taxon>Unionida</taxon>
        <taxon>Unionoidea</taxon>
        <taxon>Unionidae</taxon>
        <taxon>Ambleminae</taxon>
        <taxon>Lampsilini</taxon>
        <taxon>Potamilus</taxon>
    </lineage>
</organism>
<dbReference type="Pfam" id="PF18738">
    <property type="entry name" value="HEPN_DZIP3"/>
    <property type="match status" value="1"/>
</dbReference>
<keyword evidence="3" id="KW-1185">Reference proteome</keyword>
<proteinExistence type="predicted"/>
<reference evidence="2" key="2">
    <citation type="journal article" date="2021" name="Genome Biol. Evol.">
        <title>Developing a high-quality reference genome for a parasitic bivalve with doubly uniparental inheritance (Bivalvia: Unionida).</title>
        <authorList>
            <person name="Smith C.H."/>
        </authorList>
    </citation>
    <scope>NUCLEOTIDE SEQUENCE</scope>
    <source>
        <strain evidence="2">CHS0354</strain>
        <tissue evidence="2">Mantle</tissue>
    </source>
</reference>
<reference evidence="2" key="3">
    <citation type="submission" date="2023-05" db="EMBL/GenBank/DDBJ databases">
        <authorList>
            <person name="Smith C.H."/>
        </authorList>
    </citation>
    <scope>NUCLEOTIDE SEQUENCE</scope>
    <source>
        <strain evidence="2">CHS0354</strain>
        <tissue evidence="2">Mantle</tissue>
    </source>
</reference>
<dbReference type="AlphaFoldDB" id="A0AAE0TG15"/>
<gene>
    <name evidence="2" type="ORF">CHS0354_019562</name>
</gene>
<comment type="caution">
    <text evidence="2">The sequence shown here is derived from an EMBL/GenBank/DDBJ whole genome shotgun (WGS) entry which is preliminary data.</text>
</comment>
<evidence type="ECO:0000259" key="1">
    <source>
        <dbReference type="Pfam" id="PF18738"/>
    </source>
</evidence>
<reference evidence="2" key="1">
    <citation type="journal article" date="2021" name="Genome Biol. Evol.">
        <title>A High-Quality Reference Genome for a Parasitic Bivalve with Doubly Uniparental Inheritance (Bivalvia: Unionida).</title>
        <authorList>
            <person name="Smith C.H."/>
        </authorList>
    </citation>
    <scope>NUCLEOTIDE SEQUENCE</scope>
    <source>
        <strain evidence="2">CHS0354</strain>
    </source>
</reference>
<name>A0AAE0TG15_9BIVA</name>
<dbReference type="EMBL" id="JAEAOA010001197">
    <property type="protein sequence ID" value="KAK3609551.1"/>
    <property type="molecule type" value="Genomic_DNA"/>
</dbReference>
<dbReference type="InterPro" id="IPR041249">
    <property type="entry name" value="HEPN_DZIP3"/>
</dbReference>
<dbReference type="Proteomes" id="UP001195483">
    <property type="component" value="Unassembled WGS sequence"/>
</dbReference>
<sequence>MNIPFSTPSKIYMIATQVEDHYLAPCMLRQESPRAVINPEEDTRTVSTPDLRVVFKGKFLPTPVFHRLLAACVSRWPVAKEKETSKNLIFCCCCVFDLDLFHRLTLHFKNHVVFARITRMGMDEVKIPDAKLCSRVRRFITLNIGKITSYLGQNLQPELRVPFSMWLSDDALDPDAPITPEHMYHARLNVALATVCGRAMRGILLTNIPVRYSDIYQAIMGNRGILIGRQGKALLNSMQIRLVFPDPFGRKKGTVDQFDISLLYVLIRNISSVSAPMTGWGYDPQNQPKDSSLGASVERIRSYRNNISGHSPNGRLCRLEYDSYWNMFEAVLHDIEAVTGRQVYIPELEKQNGQVISIYEAC</sequence>
<evidence type="ECO:0000313" key="2">
    <source>
        <dbReference type="EMBL" id="KAK3609551.1"/>
    </source>
</evidence>
<accession>A0AAE0TG15</accession>
<evidence type="ECO:0000313" key="3">
    <source>
        <dbReference type="Proteomes" id="UP001195483"/>
    </source>
</evidence>